<dbReference type="EMBL" id="BAABGY010000008">
    <property type="protein sequence ID" value="GAA4334901.1"/>
    <property type="molecule type" value="Genomic_DNA"/>
</dbReference>
<organism evidence="1 2">
    <name type="scientific">Flaviaesturariibacter amylovorans</name>
    <dbReference type="NCBI Taxonomy" id="1084520"/>
    <lineage>
        <taxon>Bacteria</taxon>
        <taxon>Pseudomonadati</taxon>
        <taxon>Bacteroidota</taxon>
        <taxon>Chitinophagia</taxon>
        <taxon>Chitinophagales</taxon>
        <taxon>Chitinophagaceae</taxon>
        <taxon>Flaviaestuariibacter</taxon>
    </lineage>
</organism>
<protein>
    <submittedName>
        <fullName evidence="1">Uncharacterized protein</fullName>
    </submittedName>
</protein>
<accession>A0ABP8H640</accession>
<dbReference type="Proteomes" id="UP001501725">
    <property type="component" value="Unassembled WGS sequence"/>
</dbReference>
<sequence length="68" mass="8240">MVEQLAKVDISKTAEILRIEKALWITWKHMDYWRSLDLSHAFRLLRDTPKDSVYSQKRYCLWPSTKQN</sequence>
<gene>
    <name evidence="1" type="ORF">GCM10023184_29320</name>
</gene>
<evidence type="ECO:0000313" key="1">
    <source>
        <dbReference type="EMBL" id="GAA4334901.1"/>
    </source>
</evidence>
<keyword evidence="2" id="KW-1185">Reference proteome</keyword>
<proteinExistence type="predicted"/>
<evidence type="ECO:0000313" key="2">
    <source>
        <dbReference type="Proteomes" id="UP001501725"/>
    </source>
</evidence>
<reference evidence="2" key="1">
    <citation type="journal article" date="2019" name="Int. J. Syst. Evol. Microbiol.">
        <title>The Global Catalogue of Microorganisms (GCM) 10K type strain sequencing project: providing services to taxonomists for standard genome sequencing and annotation.</title>
        <authorList>
            <consortium name="The Broad Institute Genomics Platform"/>
            <consortium name="The Broad Institute Genome Sequencing Center for Infectious Disease"/>
            <person name="Wu L."/>
            <person name="Ma J."/>
        </authorList>
    </citation>
    <scope>NUCLEOTIDE SEQUENCE [LARGE SCALE GENOMIC DNA]</scope>
    <source>
        <strain evidence="2">JCM 17919</strain>
    </source>
</reference>
<comment type="caution">
    <text evidence="1">The sequence shown here is derived from an EMBL/GenBank/DDBJ whole genome shotgun (WGS) entry which is preliminary data.</text>
</comment>
<name>A0ABP8H640_9BACT</name>